<evidence type="ECO:0000313" key="2">
    <source>
        <dbReference type="Proteomes" id="UP000304953"/>
    </source>
</evidence>
<comment type="caution">
    <text evidence="1">The sequence shown here is derived from an EMBL/GenBank/DDBJ whole genome shotgun (WGS) entry which is preliminary data.</text>
</comment>
<dbReference type="EC" id="3.6.3.3" evidence="1"/>
<dbReference type="Proteomes" id="UP000304953">
    <property type="component" value="Unassembled WGS sequence"/>
</dbReference>
<gene>
    <name evidence="1" type="primary">cadA</name>
    <name evidence="1" type="ORF">E5329_23150</name>
</gene>
<accession>A0AC61RRC5</accession>
<sequence>MQKEQFDITGMTCSACSARIEKSVAKLPGIKEVSVNLLKNSMVASYDESVLDTEGIVQAVEKAGYGAFPKLVQNKGQTVNASAKRTAQPEANTAQKEYGQMKKRLLLSALFTIPLFYISMGHMMGWILPKGLLGMENAMSFAFTQFLLLIPVVFINFKYYRMGFKTLFHGSPNMDSLIAIGSGAAIVYGIYAIYKIGIGFGHGDMETVHSFMMDLYFESAGMILTLITLGKTLEARAKGKTSDAITKLMNLAPKTATVERNGIEIQVPVEEVQAGEVLVVKAGESIPVDGVILEGVSSVDESALTGESIPVEKQTGDKVIGATINKSGYFKMQATKVGDDTTLAQIVRLVDEATSSKAPIAKLADKVSGVFVPVVIGIALIAVIVWLFAGYGFEFALSIGISILVISCPCALGLATPTAIMVGTGKGASNGILIKSAEALEVAHSIDTVVLDKTGTITQGTPVVTNVLVKEGISQDELLQVAASLEKMSEHPLADAIVEEAEKNALGFLPVNNFKQIPGQGIMGEIQNVTCLAGNRRLMSAQGIEGGALLQLGEAMAVDGKTPLFFARGGQLIGVVAVADVVKPTSKQAIQELSGLGMEVVMLTGDNAKTAEAIRKQVGVDRVVAEVFPQDKEKEIRRLQEKGRKVAMVGDGINDAPALARADVGIAIGAGTDVAIESADIVLMKSDLLDVSTAVQLSKAVIRNIKQNLFWAFIYNIIGIPVAAGVFYLSFGLKLNPMIGAFAMSFSSVFVVSNALRLRWFIARHLAKPEQKETYSSSQTILSKKSEGEKNMEKLLKIEGMVCGNCVKHVSKALMEIEGISDVTVQLEAKTALVQMRHAVSEDRLKTAVEDAGYQLISVQ</sequence>
<keyword evidence="1" id="KW-0378">Hydrolase</keyword>
<reference evidence="1" key="1">
    <citation type="submission" date="2019-04" db="EMBL/GenBank/DDBJ databases">
        <title>Microbes associate with the intestines of laboratory mice.</title>
        <authorList>
            <person name="Navarre W."/>
            <person name="Wong E."/>
            <person name="Huang K."/>
            <person name="Tropini C."/>
            <person name="Ng K."/>
            <person name="Yu B."/>
        </authorList>
    </citation>
    <scope>NUCLEOTIDE SEQUENCE</scope>
    <source>
        <strain evidence="1">NM01_1-7b</strain>
    </source>
</reference>
<evidence type="ECO:0000313" key="1">
    <source>
        <dbReference type="EMBL" id="TGY91036.1"/>
    </source>
</evidence>
<keyword evidence="2" id="KW-1185">Reference proteome</keyword>
<name>A0AC61RRC5_9FIRM</name>
<proteinExistence type="predicted"/>
<organism evidence="1 2">
    <name type="scientific">Petralouisia muris</name>
    <dbReference type="NCBI Taxonomy" id="3032872"/>
    <lineage>
        <taxon>Bacteria</taxon>
        <taxon>Bacillati</taxon>
        <taxon>Bacillota</taxon>
        <taxon>Clostridia</taxon>
        <taxon>Lachnospirales</taxon>
        <taxon>Lachnospiraceae</taxon>
        <taxon>Petralouisia</taxon>
    </lineage>
</organism>
<protein>
    <submittedName>
        <fullName evidence="1">Cadmium-translocating P-type ATPase</fullName>
        <ecNumber evidence="1">3.6.3.3</ecNumber>
    </submittedName>
</protein>
<dbReference type="EMBL" id="SRYA01000073">
    <property type="protein sequence ID" value="TGY91036.1"/>
    <property type="molecule type" value="Genomic_DNA"/>
</dbReference>